<evidence type="ECO:0000313" key="1">
    <source>
        <dbReference type="EMBL" id="SCU95624.1"/>
    </source>
</evidence>
<name>A0A1K0IQB8_CUPNE</name>
<sequence length="169" mass="18241">MADVASALIGASAALVGGFLANFVGESYKRHLDAKAMAGALKGELSGHLRSFGVLQESLRALRDEALEGRKHLIRDTGQIASPIFESHVSKIGLLGPTLAEGVTTVYERIRAFRTGMMILSRDGEKMEAPAYARHLGQMLSLFHEGEAIREALLRDLGAAANAPFRPWK</sequence>
<reference evidence="1" key="1">
    <citation type="submission" date="2016-09" db="EMBL/GenBank/DDBJ databases">
        <authorList>
            <person name="Capua I."/>
            <person name="De Benedictis P."/>
            <person name="Joannis T."/>
            <person name="Lombin L.H."/>
            <person name="Cattoli G."/>
        </authorList>
    </citation>
    <scope>NUCLEOTIDE SEQUENCE</scope>
    <source>
        <strain evidence="1">B9</strain>
    </source>
</reference>
<dbReference type="EMBL" id="FMSH01000484">
    <property type="protein sequence ID" value="SCU95624.1"/>
    <property type="molecule type" value="Genomic_DNA"/>
</dbReference>
<protein>
    <submittedName>
        <fullName evidence="1">Uncharacterized protein</fullName>
    </submittedName>
</protein>
<accession>A0A1K0IQB8</accession>
<organism evidence="1">
    <name type="scientific">Cupriavidus necator</name>
    <name type="common">Alcaligenes eutrophus</name>
    <name type="synonym">Ralstonia eutropha</name>
    <dbReference type="NCBI Taxonomy" id="106590"/>
    <lineage>
        <taxon>Bacteria</taxon>
        <taxon>Pseudomonadati</taxon>
        <taxon>Pseudomonadota</taxon>
        <taxon>Betaproteobacteria</taxon>
        <taxon>Burkholderiales</taxon>
        <taxon>Burkholderiaceae</taxon>
        <taxon>Cupriavidus</taxon>
    </lineage>
</organism>
<gene>
    <name evidence="1" type="ORF">CNECB9_5340019</name>
</gene>
<dbReference type="RefSeq" id="WP_340529698.1">
    <property type="nucleotide sequence ID" value="NZ_FMSH01000484.1"/>
</dbReference>
<proteinExistence type="predicted"/>
<dbReference type="AlphaFoldDB" id="A0A1K0IQB8"/>